<dbReference type="GeneID" id="115940449"/>
<accession>A0A7F8QMG6</accession>
<dbReference type="RefSeq" id="XP_030882404.1">
    <property type="nucleotide sequence ID" value="XM_031026544.1"/>
</dbReference>
<name>A0A7F8QMG6_LEPWE</name>
<gene>
    <name evidence="3" type="primary">LOC115940449</name>
</gene>
<feature type="region of interest" description="Disordered" evidence="1">
    <location>
        <begin position="1"/>
        <end position="28"/>
    </location>
</feature>
<evidence type="ECO:0000313" key="2">
    <source>
        <dbReference type="Proteomes" id="UP000245341"/>
    </source>
</evidence>
<dbReference type="KEGG" id="lww:115940449"/>
<dbReference type="Proteomes" id="UP000245341">
    <property type="component" value="Unplaced"/>
</dbReference>
<organism evidence="2 3">
    <name type="scientific">Leptonychotes weddellii</name>
    <name type="common">Weddell seal</name>
    <name type="synonym">Otaria weddellii</name>
    <dbReference type="NCBI Taxonomy" id="9713"/>
    <lineage>
        <taxon>Eukaryota</taxon>
        <taxon>Metazoa</taxon>
        <taxon>Chordata</taxon>
        <taxon>Craniata</taxon>
        <taxon>Vertebrata</taxon>
        <taxon>Euteleostomi</taxon>
        <taxon>Mammalia</taxon>
        <taxon>Eutheria</taxon>
        <taxon>Laurasiatheria</taxon>
        <taxon>Carnivora</taxon>
        <taxon>Caniformia</taxon>
        <taxon>Pinnipedia</taxon>
        <taxon>Phocidae</taxon>
        <taxon>Monachinae</taxon>
        <taxon>Lobodontini</taxon>
        <taxon>Leptonychotes</taxon>
    </lineage>
</organism>
<evidence type="ECO:0000313" key="3">
    <source>
        <dbReference type="RefSeq" id="XP_030882404.1"/>
    </source>
</evidence>
<sequence>MRNSGLSNVLPPASTDESHLGSIQSSKMSFQTWKGMSRASYSRVVSPAHGIGPSPFQPGAPARDACPHPSRAEGCPACGRLSLTSLPASHRAREGDARSQGETQGARGPPSKESASTALQIPEPGRRRVCSREIAVVGHDNKGPECVSSLGPLPFAVC</sequence>
<proteinExistence type="predicted"/>
<dbReference type="AlphaFoldDB" id="A0A7F8QMG6"/>
<protein>
    <submittedName>
        <fullName evidence="3">Uncharacterized protein LOC115940449</fullName>
    </submittedName>
</protein>
<keyword evidence="2" id="KW-1185">Reference proteome</keyword>
<reference evidence="3" key="1">
    <citation type="submission" date="2025-08" db="UniProtKB">
        <authorList>
            <consortium name="RefSeq"/>
        </authorList>
    </citation>
    <scope>IDENTIFICATION</scope>
    <source>
        <tissue evidence="3">Liver</tissue>
    </source>
</reference>
<feature type="region of interest" description="Disordered" evidence="1">
    <location>
        <begin position="86"/>
        <end position="125"/>
    </location>
</feature>
<evidence type="ECO:0000256" key="1">
    <source>
        <dbReference type="SAM" id="MobiDB-lite"/>
    </source>
</evidence>
<feature type="region of interest" description="Disordered" evidence="1">
    <location>
        <begin position="45"/>
        <end position="72"/>
    </location>
</feature>